<comment type="caution">
    <text evidence="2">The sequence shown here is derived from an EMBL/GenBank/DDBJ whole genome shotgun (WGS) entry which is preliminary data.</text>
</comment>
<reference evidence="2 3" key="1">
    <citation type="submission" date="2018-08" db="EMBL/GenBank/DDBJ databases">
        <title>Recombination of ecologically and evolutionarily significant loci maintains genetic cohesion in the Pseudomonas syringae species complex.</title>
        <authorList>
            <person name="Dillon M."/>
            <person name="Thakur S."/>
            <person name="Almeida R.N.D."/>
            <person name="Weir B.S."/>
            <person name="Guttman D.S."/>
        </authorList>
    </citation>
    <scope>NUCLEOTIDE SEQUENCE [LARGE SCALE GENOMIC DNA]</scope>
    <source>
        <strain evidence="2 3">ICMP 2821</strain>
    </source>
</reference>
<keyword evidence="1" id="KW-0472">Membrane</keyword>
<dbReference type="AlphaFoldDB" id="A0A3M3K211"/>
<name>A0A3M3K211_PSECA</name>
<dbReference type="Proteomes" id="UP000281372">
    <property type="component" value="Unassembled WGS sequence"/>
</dbReference>
<dbReference type="EMBL" id="RBOW01001017">
    <property type="protein sequence ID" value="RMN17139.1"/>
    <property type="molecule type" value="Genomic_DNA"/>
</dbReference>
<sequence length="133" mass="14228">MTGRKSIPGSPGRHFRGNIMNPLSIRYAATALLGLVAAIVISYNAMMIHLDKQAYANGMAILAAQEAEPTNYSTSVQDGVTWHQKCEKGHCMMATHLDYLTGPTVSKSASAGLPVIDMSAITQNADHAQQAKK</sequence>
<keyword evidence="1" id="KW-0812">Transmembrane</keyword>
<proteinExistence type="predicted"/>
<evidence type="ECO:0000313" key="3">
    <source>
        <dbReference type="Proteomes" id="UP000281372"/>
    </source>
</evidence>
<feature type="transmembrane region" description="Helical" evidence="1">
    <location>
        <begin position="25"/>
        <end position="45"/>
    </location>
</feature>
<gene>
    <name evidence="2" type="ORF">ALQ64_03142</name>
</gene>
<organism evidence="2 3">
    <name type="scientific">Pseudomonas cannabina</name>
    <dbReference type="NCBI Taxonomy" id="86840"/>
    <lineage>
        <taxon>Bacteria</taxon>
        <taxon>Pseudomonadati</taxon>
        <taxon>Pseudomonadota</taxon>
        <taxon>Gammaproteobacteria</taxon>
        <taxon>Pseudomonadales</taxon>
        <taxon>Pseudomonadaceae</taxon>
        <taxon>Pseudomonas</taxon>
    </lineage>
</organism>
<accession>A0A3M3K211</accession>
<evidence type="ECO:0000313" key="2">
    <source>
        <dbReference type="EMBL" id="RMN17139.1"/>
    </source>
</evidence>
<keyword evidence="1" id="KW-1133">Transmembrane helix</keyword>
<evidence type="ECO:0000256" key="1">
    <source>
        <dbReference type="SAM" id="Phobius"/>
    </source>
</evidence>
<protein>
    <submittedName>
        <fullName evidence="2">Uncharacterized protein</fullName>
    </submittedName>
</protein>